<dbReference type="Pfam" id="PF13692">
    <property type="entry name" value="Glyco_trans_1_4"/>
    <property type="match status" value="1"/>
</dbReference>
<evidence type="ECO:0000313" key="3">
    <source>
        <dbReference type="Proteomes" id="UP000233293"/>
    </source>
</evidence>
<dbReference type="RefSeq" id="WP_101251602.1">
    <property type="nucleotide sequence ID" value="NZ_PIUM01000019.1"/>
</dbReference>
<keyword evidence="3" id="KW-1185">Reference proteome</keyword>
<dbReference type="PANTHER" id="PTHR12526">
    <property type="entry name" value="GLYCOSYLTRANSFERASE"/>
    <property type="match status" value="1"/>
</dbReference>
<dbReference type="Gene3D" id="3.40.50.2000">
    <property type="entry name" value="Glycogen Phosphorylase B"/>
    <property type="match status" value="2"/>
</dbReference>
<dbReference type="GO" id="GO:0016757">
    <property type="term" value="F:glycosyltransferase activity"/>
    <property type="evidence" value="ECO:0007669"/>
    <property type="project" value="TreeGrafter"/>
</dbReference>
<accession>A0A2N3PT02</accession>
<feature type="domain" description="Glycosyltransferase subfamily 4-like N-terminal" evidence="1">
    <location>
        <begin position="5"/>
        <end position="131"/>
    </location>
</feature>
<dbReference type="PANTHER" id="PTHR12526:SF638">
    <property type="entry name" value="SPORE COAT PROTEIN SA"/>
    <property type="match status" value="1"/>
</dbReference>
<dbReference type="InterPro" id="IPR028098">
    <property type="entry name" value="Glyco_trans_4-like_N"/>
</dbReference>
<dbReference type="Pfam" id="PF13477">
    <property type="entry name" value="Glyco_trans_4_2"/>
    <property type="match status" value="1"/>
</dbReference>
<dbReference type="CDD" id="cd03808">
    <property type="entry name" value="GT4_CapM-like"/>
    <property type="match status" value="1"/>
</dbReference>
<dbReference type="AlphaFoldDB" id="A0A2N3PT02"/>
<dbReference type="SUPFAM" id="SSF53756">
    <property type="entry name" value="UDP-Glycosyltransferase/glycogen phosphorylase"/>
    <property type="match status" value="1"/>
</dbReference>
<evidence type="ECO:0000259" key="1">
    <source>
        <dbReference type="Pfam" id="PF13477"/>
    </source>
</evidence>
<sequence>MSPPRLLFLVTEDWYFCSHRMDLAKAAQKAGFEIHVATRISQHEAAIRAAGFVLHEVNLDRGIGNPLREIAVLVGLLRRVRPDILHNVALKPAVFGSLAARLTGVDRLINAVSGLGYVFINRGGVAGLLRPLFIAAFRFLFGGANRHVIVQNAYDKAFFDALVEPARVHLIRGAGIDVEKFIPFPEPPGPPLAAAVSRLLWDKGIGELVEAARLLKARGVNLRIALVGKPDPANPRTIAEEEVRRWVAEGLVEWWGFKDDVREVWRQAHIAVLPSYREGLPKALLEASACGRPMVATDVPGCNELVRNDDNGLLVPVREAPPLADALERLANDPHLRARLGRRARERAEQEFSSRQVIAPHLELYRALKPL</sequence>
<protein>
    <submittedName>
        <fullName evidence="2">Glycosyltransferase family 1 protein</fullName>
    </submittedName>
</protein>
<dbReference type="EMBL" id="PIUM01000019">
    <property type="protein sequence ID" value="PKU23540.1"/>
    <property type="molecule type" value="Genomic_DNA"/>
</dbReference>
<evidence type="ECO:0000313" key="2">
    <source>
        <dbReference type="EMBL" id="PKU23540.1"/>
    </source>
</evidence>
<gene>
    <name evidence="2" type="ORF">CWS72_15850</name>
</gene>
<proteinExistence type="predicted"/>
<organism evidence="2 3">
    <name type="scientific">Telmatospirillum siberiense</name>
    <dbReference type="NCBI Taxonomy" id="382514"/>
    <lineage>
        <taxon>Bacteria</taxon>
        <taxon>Pseudomonadati</taxon>
        <taxon>Pseudomonadota</taxon>
        <taxon>Alphaproteobacteria</taxon>
        <taxon>Rhodospirillales</taxon>
        <taxon>Rhodospirillaceae</taxon>
        <taxon>Telmatospirillum</taxon>
    </lineage>
</organism>
<reference evidence="3" key="1">
    <citation type="submission" date="2017-12" db="EMBL/GenBank/DDBJ databases">
        <title>Draft genome sequence of Telmatospirillum siberiense 26-4b1T, an acidotolerant peatland alphaproteobacterium potentially involved in sulfur cycling.</title>
        <authorList>
            <person name="Hausmann B."/>
            <person name="Pjevac P."/>
            <person name="Schreck K."/>
            <person name="Herbold C.W."/>
            <person name="Daims H."/>
            <person name="Wagner M."/>
            <person name="Pester M."/>
            <person name="Loy A."/>
        </authorList>
    </citation>
    <scope>NUCLEOTIDE SEQUENCE [LARGE SCALE GENOMIC DNA]</scope>
    <source>
        <strain evidence="3">26-4b1</strain>
    </source>
</reference>
<comment type="caution">
    <text evidence="2">The sequence shown here is derived from an EMBL/GenBank/DDBJ whole genome shotgun (WGS) entry which is preliminary data.</text>
</comment>
<name>A0A2N3PT02_9PROT</name>
<keyword evidence="2" id="KW-0808">Transferase</keyword>
<dbReference type="OrthoDB" id="9790710at2"/>
<dbReference type="Proteomes" id="UP000233293">
    <property type="component" value="Unassembled WGS sequence"/>
</dbReference>